<dbReference type="RefSeq" id="WP_214502027.1">
    <property type="nucleotide sequence ID" value="NZ_JABUBT010000057.1"/>
</dbReference>
<name>A0ABS7P6V9_9NOCA</name>
<dbReference type="EMBL" id="JABUBU010000017">
    <property type="protein sequence ID" value="MBY6368075.1"/>
    <property type="molecule type" value="Genomic_DNA"/>
</dbReference>
<accession>A0ABS7P6V9</accession>
<dbReference type="Proteomes" id="UP000825228">
    <property type="component" value="Unassembled WGS sequence"/>
</dbReference>
<evidence type="ECO:0000313" key="1">
    <source>
        <dbReference type="EMBL" id="MBY6368075.1"/>
    </source>
</evidence>
<organism evidence="1 2">
    <name type="scientific">Rhodococcoides corynebacterioides</name>
    <dbReference type="NCBI Taxonomy" id="53972"/>
    <lineage>
        <taxon>Bacteria</taxon>
        <taxon>Bacillati</taxon>
        <taxon>Actinomycetota</taxon>
        <taxon>Actinomycetes</taxon>
        <taxon>Mycobacteriales</taxon>
        <taxon>Nocardiaceae</taxon>
        <taxon>Rhodococcoides</taxon>
    </lineage>
</organism>
<evidence type="ECO:0000313" key="2">
    <source>
        <dbReference type="Proteomes" id="UP000825228"/>
    </source>
</evidence>
<sequence>MNSESAVVSESSGVVRADRDQFAVATTDANVLDVTAGGSLIEVGPGFVSVFTGVSYGPVHVTLRVLAIEPSAVDESWEVVEEAVVEATSPMFAQNLDGKTNSEIAAIPAGSYQVRVHASGRDEATSLEVSEPTERYRFDFWPYSGGDGTAVATLVKTDRAWSIDHAGGDAITPDYTCVYAHDALGGHMRVPIDSDEARKEIELKKFAGGLDFDGWSATDSGEAKKVAYLDPGVVTWLSHQTSTTLAQFNTVCVREAIAQSGLDRHRWVVELVEQALASQRIGDYYDIVRGVESDPRIPKRIVPGLPGSFEVVQQHEAVKTLAGFFDAAMVPYPTNETSPLAKSLECYWYALATFGFDNYRALISKVRSRFSIPINQ</sequence>
<proteinExistence type="predicted"/>
<comment type="caution">
    <text evidence="1">The sequence shown here is derived from an EMBL/GenBank/DDBJ whole genome shotgun (WGS) entry which is preliminary data.</text>
</comment>
<keyword evidence="2" id="KW-1185">Reference proteome</keyword>
<reference evidence="1 2" key="1">
    <citation type="submission" date="2020-06" db="EMBL/GenBank/DDBJ databases">
        <title>Taxonomy, biology and ecology of Rhodococcus bacteria occurring in California pistachio and other woody hosts as revealed by genome sequence analyses.</title>
        <authorList>
            <person name="Gai Y."/>
            <person name="Riely B."/>
        </authorList>
    </citation>
    <scope>NUCLEOTIDE SEQUENCE [LARGE SCALE GENOMIC DNA]</scope>
    <source>
        <strain evidence="1 2">BP-281</strain>
    </source>
</reference>
<gene>
    <name evidence="1" type="ORF">HQ603_15070</name>
</gene>
<protein>
    <submittedName>
        <fullName evidence="1">Uncharacterized protein</fullName>
    </submittedName>
</protein>